<evidence type="ECO:0000313" key="2">
    <source>
        <dbReference type="EMBL" id="GGN85442.1"/>
    </source>
</evidence>
<evidence type="ECO:0000256" key="1">
    <source>
        <dbReference type="SAM" id="Phobius"/>
    </source>
</evidence>
<dbReference type="EMBL" id="BMOU01000001">
    <property type="protein sequence ID" value="GGN85442.1"/>
    <property type="molecule type" value="Genomic_DNA"/>
</dbReference>
<reference evidence="2" key="1">
    <citation type="journal article" date="2014" name="Int. J. Syst. Evol. Microbiol.">
        <title>Complete genome sequence of Corynebacterium casei LMG S-19264T (=DSM 44701T), isolated from a smear-ripened cheese.</title>
        <authorList>
            <consortium name="US DOE Joint Genome Institute (JGI-PGF)"/>
            <person name="Walter F."/>
            <person name="Albersmeier A."/>
            <person name="Kalinowski J."/>
            <person name="Ruckert C."/>
        </authorList>
    </citation>
    <scope>NUCLEOTIDE SEQUENCE</scope>
    <source>
        <strain evidence="2">JCM 17820</strain>
    </source>
</reference>
<reference evidence="2" key="2">
    <citation type="submission" date="2020-09" db="EMBL/GenBank/DDBJ databases">
        <authorList>
            <person name="Sun Q."/>
            <person name="Ohkuma M."/>
        </authorList>
    </citation>
    <scope>NUCLEOTIDE SEQUENCE</scope>
    <source>
        <strain evidence="2">JCM 17820</strain>
    </source>
</reference>
<gene>
    <name evidence="2" type="ORF">GCM10009030_01880</name>
</gene>
<evidence type="ECO:0000313" key="3">
    <source>
        <dbReference type="Proteomes" id="UP000605784"/>
    </source>
</evidence>
<dbReference type="AlphaFoldDB" id="A0A830GIE9"/>
<feature type="transmembrane region" description="Helical" evidence="1">
    <location>
        <begin position="45"/>
        <end position="64"/>
    </location>
</feature>
<dbReference type="Proteomes" id="UP000605784">
    <property type="component" value="Unassembled WGS sequence"/>
</dbReference>
<protein>
    <submittedName>
        <fullName evidence="2">Uncharacterized protein</fullName>
    </submittedName>
</protein>
<feature type="transmembrane region" description="Helical" evidence="1">
    <location>
        <begin position="70"/>
        <end position="89"/>
    </location>
</feature>
<comment type="caution">
    <text evidence="2">The sequence shown here is derived from an EMBL/GenBank/DDBJ whole genome shotgun (WGS) entry which is preliminary data.</text>
</comment>
<proteinExistence type="predicted"/>
<keyword evidence="1" id="KW-1133">Transmembrane helix</keyword>
<name>A0A830GIE9_9EURY</name>
<organism evidence="2 3">
    <name type="scientific">Haloarcula pellucida</name>
    <dbReference type="NCBI Taxonomy" id="1427151"/>
    <lineage>
        <taxon>Archaea</taxon>
        <taxon>Methanobacteriati</taxon>
        <taxon>Methanobacteriota</taxon>
        <taxon>Stenosarchaea group</taxon>
        <taxon>Halobacteria</taxon>
        <taxon>Halobacteriales</taxon>
        <taxon>Haloarculaceae</taxon>
        <taxon>Haloarcula</taxon>
    </lineage>
</organism>
<keyword evidence="1" id="KW-0812">Transmembrane</keyword>
<sequence>MGNAAVDSVCAVSSPVWPVGSNTVPTQREHSYAVLSVPNDISDMVAALHPLFGSGMGLVLLATGSVVRDILVGVSIAVVLFVLYYVLILRPARRPPPRREADDSPPRNDTGN</sequence>
<keyword evidence="3" id="KW-1185">Reference proteome</keyword>
<accession>A0A830GIE9</accession>
<keyword evidence="1" id="KW-0472">Membrane</keyword>